<proteinExistence type="predicted"/>
<accession>A0A9P4J603</accession>
<organism evidence="3 4">
    <name type="scientific">Myriangium duriaei CBS 260.36</name>
    <dbReference type="NCBI Taxonomy" id="1168546"/>
    <lineage>
        <taxon>Eukaryota</taxon>
        <taxon>Fungi</taxon>
        <taxon>Dikarya</taxon>
        <taxon>Ascomycota</taxon>
        <taxon>Pezizomycotina</taxon>
        <taxon>Dothideomycetes</taxon>
        <taxon>Dothideomycetidae</taxon>
        <taxon>Myriangiales</taxon>
        <taxon>Myriangiaceae</taxon>
        <taxon>Myriangium</taxon>
    </lineage>
</organism>
<keyword evidence="2" id="KW-0812">Transmembrane</keyword>
<dbReference type="AlphaFoldDB" id="A0A9P4J603"/>
<name>A0A9P4J603_9PEZI</name>
<evidence type="ECO:0000313" key="3">
    <source>
        <dbReference type="EMBL" id="KAF2155716.1"/>
    </source>
</evidence>
<feature type="region of interest" description="Disordered" evidence="1">
    <location>
        <begin position="149"/>
        <end position="193"/>
    </location>
</feature>
<reference evidence="3" key="1">
    <citation type="journal article" date="2020" name="Stud. Mycol.">
        <title>101 Dothideomycetes genomes: a test case for predicting lifestyles and emergence of pathogens.</title>
        <authorList>
            <person name="Haridas S."/>
            <person name="Albert R."/>
            <person name="Binder M."/>
            <person name="Bloem J."/>
            <person name="Labutti K."/>
            <person name="Salamov A."/>
            <person name="Andreopoulos B."/>
            <person name="Baker S."/>
            <person name="Barry K."/>
            <person name="Bills G."/>
            <person name="Bluhm B."/>
            <person name="Cannon C."/>
            <person name="Castanera R."/>
            <person name="Culley D."/>
            <person name="Daum C."/>
            <person name="Ezra D."/>
            <person name="Gonzalez J."/>
            <person name="Henrissat B."/>
            <person name="Kuo A."/>
            <person name="Liang C."/>
            <person name="Lipzen A."/>
            <person name="Lutzoni F."/>
            <person name="Magnuson J."/>
            <person name="Mondo S."/>
            <person name="Nolan M."/>
            <person name="Ohm R."/>
            <person name="Pangilinan J."/>
            <person name="Park H.-J."/>
            <person name="Ramirez L."/>
            <person name="Alfaro M."/>
            <person name="Sun H."/>
            <person name="Tritt A."/>
            <person name="Yoshinaga Y."/>
            <person name="Zwiers L.-H."/>
            <person name="Turgeon B."/>
            <person name="Goodwin S."/>
            <person name="Spatafora J."/>
            <person name="Crous P."/>
            <person name="Grigoriev I."/>
        </authorList>
    </citation>
    <scope>NUCLEOTIDE SEQUENCE</scope>
    <source>
        <strain evidence="3">CBS 260.36</strain>
    </source>
</reference>
<sequence length="193" mass="21575">MLDLTCHAMRHAEMRSDQIRRPTSETVIEPFRADSDRPRSVWSLESVSAAEAKQVESQASRVKGKYRRGVKSKTGHVWTPRSKLCATHGSCHLGAPSDSITLTTSSLASAGPWALVSQLLHPLWWLPVILHTYWTAALFGGLRARPQACRRQMPKRPGVDTDRRENAPHGEKGLSAFSTKLWNKPQCQLRDGK</sequence>
<feature type="transmembrane region" description="Helical" evidence="2">
    <location>
        <begin position="123"/>
        <end position="142"/>
    </location>
</feature>
<evidence type="ECO:0000256" key="2">
    <source>
        <dbReference type="SAM" id="Phobius"/>
    </source>
</evidence>
<evidence type="ECO:0000256" key="1">
    <source>
        <dbReference type="SAM" id="MobiDB-lite"/>
    </source>
</evidence>
<protein>
    <submittedName>
        <fullName evidence="3">Uncharacterized protein</fullName>
    </submittedName>
</protein>
<evidence type="ECO:0000313" key="4">
    <source>
        <dbReference type="Proteomes" id="UP000799439"/>
    </source>
</evidence>
<keyword evidence="2" id="KW-1133">Transmembrane helix</keyword>
<gene>
    <name evidence="3" type="ORF">K461DRAFT_79873</name>
</gene>
<dbReference type="EMBL" id="ML996082">
    <property type="protein sequence ID" value="KAF2155716.1"/>
    <property type="molecule type" value="Genomic_DNA"/>
</dbReference>
<feature type="compositionally biased region" description="Basic and acidic residues" evidence="1">
    <location>
        <begin position="157"/>
        <end position="172"/>
    </location>
</feature>
<keyword evidence="4" id="KW-1185">Reference proteome</keyword>
<dbReference type="Proteomes" id="UP000799439">
    <property type="component" value="Unassembled WGS sequence"/>
</dbReference>
<comment type="caution">
    <text evidence="3">The sequence shown here is derived from an EMBL/GenBank/DDBJ whole genome shotgun (WGS) entry which is preliminary data.</text>
</comment>
<keyword evidence="2" id="KW-0472">Membrane</keyword>